<dbReference type="AlphaFoldDB" id="A0A1M7NHC0"/>
<keyword evidence="1" id="KW-1133">Transmembrane helix</keyword>
<accession>A0A1M7NHC0</accession>
<keyword evidence="2" id="KW-0547">Nucleotide-binding</keyword>
<dbReference type="GO" id="GO:0004386">
    <property type="term" value="F:helicase activity"/>
    <property type="evidence" value="ECO:0007669"/>
    <property type="project" value="UniProtKB-KW"/>
</dbReference>
<dbReference type="STRING" id="134849.SAMN05443668_102609"/>
<evidence type="ECO:0000313" key="2">
    <source>
        <dbReference type="EMBL" id="SHN02673.1"/>
    </source>
</evidence>
<keyword evidence="1" id="KW-0812">Transmembrane</keyword>
<dbReference type="InterPro" id="IPR021202">
    <property type="entry name" value="Rv3654c-like"/>
</dbReference>
<dbReference type="NCBIfam" id="TIGR03816">
    <property type="entry name" value="tadE_like_DECH"/>
    <property type="match status" value="1"/>
</dbReference>
<keyword evidence="2" id="KW-0067">ATP-binding</keyword>
<gene>
    <name evidence="2" type="ORF">SAMN05443668_102609</name>
</gene>
<name>A0A1M7NHC0_9ACTN</name>
<dbReference type="EMBL" id="FRCS01000002">
    <property type="protein sequence ID" value="SHN02673.1"/>
    <property type="molecule type" value="Genomic_DNA"/>
</dbReference>
<evidence type="ECO:0000313" key="3">
    <source>
        <dbReference type="Proteomes" id="UP000184440"/>
    </source>
</evidence>
<proteinExistence type="predicted"/>
<sequence length="135" mass="13053">MIRPRQLEPHPAARPCRGGCLRGAVGSASVLALSVGLALLTVALGFQAVGGAAVARHRAGLAADLAALAGALHLAEGATAACARARVVAAENGADLVGCAVVGADLTATVTVVPRGPAALVGRASARARAGPVAR</sequence>
<feature type="transmembrane region" description="Helical" evidence="1">
    <location>
        <begin position="21"/>
        <end position="46"/>
    </location>
</feature>
<dbReference type="Proteomes" id="UP000184440">
    <property type="component" value="Unassembled WGS sequence"/>
</dbReference>
<evidence type="ECO:0000256" key="1">
    <source>
        <dbReference type="SAM" id="Phobius"/>
    </source>
</evidence>
<keyword evidence="2" id="KW-0347">Helicase</keyword>
<keyword evidence="1" id="KW-0472">Membrane</keyword>
<reference evidence="2 3" key="1">
    <citation type="submission" date="2016-11" db="EMBL/GenBank/DDBJ databases">
        <authorList>
            <person name="Jaros S."/>
            <person name="Januszkiewicz K."/>
            <person name="Wedrychowicz H."/>
        </authorList>
    </citation>
    <scope>NUCLEOTIDE SEQUENCE [LARGE SCALE GENOMIC DNA]</scope>
    <source>
        <strain evidence="2 3">DSM 46144</strain>
    </source>
</reference>
<protein>
    <submittedName>
        <fullName evidence="2">Helicase/secretion neighborhood TadE-like protein</fullName>
    </submittedName>
</protein>
<keyword evidence="2" id="KW-0378">Hydrolase</keyword>
<keyword evidence="3" id="KW-1185">Reference proteome</keyword>
<organism evidence="2 3">
    <name type="scientific">Cryptosporangium aurantiacum</name>
    <dbReference type="NCBI Taxonomy" id="134849"/>
    <lineage>
        <taxon>Bacteria</taxon>
        <taxon>Bacillati</taxon>
        <taxon>Actinomycetota</taxon>
        <taxon>Actinomycetes</taxon>
        <taxon>Cryptosporangiales</taxon>
        <taxon>Cryptosporangiaceae</taxon>
        <taxon>Cryptosporangium</taxon>
    </lineage>
</organism>